<organism evidence="2 3">
    <name type="scientific">Cytobacillus solani</name>
    <dbReference type="NCBI Taxonomy" id="1637975"/>
    <lineage>
        <taxon>Bacteria</taxon>
        <taxon>Bacillati</taxon>
        <taxon>Bacillota</taxon>
        <taxon>Bacilli</taxon>
        <taxon>Bacillales</taxon>
        <taxon>Bacillaceae</taxon>
        <taxon>Cytobacillus</taxon>
    </lineage>
</organism>
<evidence type="ECO:0000313" key="2">
    <source>
        <dbReference type="EMBL" id="KQL18797.1"/>
    </source>
</evidence>
<keyword evidence="1" id="KW-0812">Transmembrane</keyword>
<dbReference type="EMBL" id="LJIX01000006">
    <property type="protein sequence ID" value="KQL18797.1"/>
    <property type="molecule type" value="Genomic_DNA"/>
</dbReference>
<protein>
    <submittedName>
        <fullName evidence="2">Uncharacterized protein</fullName>
    </submittedName>
</protein>
<feature type="transmembrane region" description="Helical" evidence="1">
    <location>
        <begin position="25"/>
        <end position="43"/>
    </location>
</feature>
<keyword evidence="3" id="KW-1185">Reference proteome</keyword>
<dbReference type="AlphaFoldDB" id="A0A0Q3T5P7"/>
<evidence type="ECO:0000256" key="1">
    <source>
        <dbReference type="SAM" id="Phobius"/>
    </source>
</evidence>
<feature type="transmembrane region" description="Helical" evidence="1">
    <location>
        <begin position="151"/>
        <end position="167"/>
    </location>
</feature>
<keyword evidence="1" id="KW-1133">Transmembrane helix</keyword>
<dbReference type="InterPro" id="IPR048147">
    <property type="entry name" value="CBO0543-like"/>
</dbReference>
<sequence>MHSIIGIFFLIASLFWGDWKNWRKYYSTILFFIIGDLLYNFLLNHYLLWEYVPSFDKRWLPNHTFINLFAMLILYPSTVVMYLGNFPEGKSLLKKILYISLWVFIYFSKEVVNLLIFGHFSHSYDWNLLWSLCFDVIIFLILLIHYRYPRIAIVLSVIIIISFWKLFDVPISGMN</sequence>
<evidence type="ECO:0000313" key="3">
    <source>
        <dbReference type="Proteomes" id="UP000050996"/>
    </source>
</evidence>
<dbReference type="RefSeq" id="WP_056683680.1">
    <property type="nucleotide sequence ID" value="NZ_CP041305.1"/>
</dbReference>
<keyword evidence="1" id="KW-0472">Membrane</keyword>
<accession>A0A0Q3T5P7</accession>
<feature type="transmembrane region" description="Helical" evidence="1">
    <location>
        <begin position="63"/>
        <end position="84"/>
    </location>
</feature>
<name>A0A0Q3T5P7_9BACI</name>
<dbReference type="PATRIC" id="fig|1637975.4.peg.1683"/>
<dbReference type="NCBIfam" id="NF041644">
    <property type="entry name" value="CBO0543_fam"/>
    <property type="match status" value="1"/>
</dbReference>
<gene>
    <name evidence="2" type="ORF">AN957_09570</name>
</gene>
<dbReference type="Proteomes" id="UP000050996">
    <property type="component" value="Unassembled WGS sequence"/>
</dbReference>
<feature type="transmembrane region" description="Helical" evidence="1">
    <location>
        <begin position="96"/>
        <end position="120"/>
    </location>
</feature>
<feature type="transmembrane region" description="Helical" evidence="1">
    <location>
        <begin position="126"/>
        <end position="144"/>
    </location>
</feature>
<comment type="caution">
    <text evidence="2">The sequence shown here is derived from an EMBL/GenBank/DDBJ whole genome shotgun (WGS) entry which is preliminary data.</text>
</comment>
<reference evidence="2 3" key="1">
    <citation type="submission" date="2015-09" db="EMBL/GenBank/DDBJ databases">
        <title>Genome sequencing project for genomic taxonomy and phylogenomics of Bacillus-like bacteria.</title>
        <authorList>
            <person name="Liu B."/>
            <person name="Wang J."/>
            <person name="Zhu Y."/>
            <person name="Liu G."/>
            <person name="Chen Q."/>
            <person name="Chen Z."/>
            <person name="Lan J."/>
            <person name="Che J."/>
            <person name="Ge C."/>
            <person name="Shi H."/>
            <person name="Pan Z."/>
            <person name="Liu X."/>
        </authorList>
    </citation>
    <scope>NUCLEOTIDE SEQUENCE [LARGE SCALE GENOMIC DNA]</scope>
    <source>
        <strain evidence="2 3">FJAT-18043</strain>
    </source>
</reference>
<proteinExistence type="predicted"/>